<sequence length="387" mass="43864">MADDMNSSSINSTVEDSSVKKHHKPDTLSYNRPKYRDARWERAVKVYTINLESKFVLVQGVPAVGTTKELLELFALYGTIEEYRILDDYPTEPFTEVYWIKFQRINSARIAKKKLDNRSFFGGILHVCYAPEFETVDDTREKLQERRKVIAKKTRELFGVQQKTSSTKVTPTEESSSKTFPAENKPNPESPIDVHRLQTTVDQTHQYRVQEVNSTPYTMPSSSPFVYPTLPPPPQNVYPYLYPPPPPPWELPRVPSAHATLPAYLQNLAPPPPPPPPPTESPVCDDTKKRKGPGREKPFTVYMSQVMMGPHPEEGTSSNKPSLTGDHSLDNTALSIRNRMHQLSRTHQSAHEISPSPAQDVQLHIIQQQNPGESTTSSVAKKKRKRI</sequence>
<dbReference type="InterPro" id="IPR035979">
    <property type="entry name" value="RBD_domain_sf"/>
</dbReference>
<feature type="domain" description="RRM" evidence="10">
    <location>
        <begin position="54"/>
        <end position="132"/>
    </location>
</feature>
<evidence type="ECO:0000259" key="10">
    <source>
        <dbReference type="PROSITE" id="PS50102"/>
    </source>
</evidence>
<feature type="region of interest" description="Disordered" evidence="9">
    <location>
        <begin position="264"/>
        <end position="329"/>
    </location>
</feature>
<evidence type="ECO:0000256" key="4">
    <source>
        <dbReference type="ARBA" id="ARBA00022728"/>
    </source>
</evidence>
<dbReference type="OrthoDB" id="78358at2759"/>
<evidence type="ECO:0000256" key="7">
    <source>
        <dbReference type="ARBA" id="ARBA00035004"/>
    </source>
</evidence>
<feature type="region of interest" description="Disordered" evidence="9">
    <location>
        <begin position="1"/>
        <end position="30"/>
    </location>
</feature>
<dbReference type="Gene3D" id="3.30.70.330">
    <property type="match status" value="1"/>
</dbReference>
<dbReference type="CDD" id="cd12442">
    <property type="entry name" value="RRM_RBM48"/>
    <property type="match status" value="1"/>
</dbReference>
<dbReference type="Proteomes" id="UP001163046">
    <property type="component" value="Unassembled WGS sequence"/>
</dbReference>
<keyword evidence="6" id="KW-0508">mRNA splicing</keyword>
<evidence type="ECO:0000313" key="12">
    <source>
        <dbReference type="Proteomes" id="UP001163046"/>
    </source>
</evidence>
<dbReference type="AlphaFoldDB" id="A0A9W9Z5H4"/>
<evidence type="ECO:0000256" key="6">
    <source>
        <dbReference type="ARBA" id="ARBA00023187"/>
    </source>
</evidence>
<name>A0A9W9Z5H4_9CNID</name>
<protein>
    <recommendedName>
        <fullName evidence="2">RNA-binding protein 48</fullName>
    </recommendedName>
</protein>
<feature type="compositionally biased region" description="Polar residues" evidence="9">
    <location>
        <begin position="1"/>
        <end position="16"/>
    </location>
</feature>
<evidence type="ECO:0000256" key="3">
    <source>
        <dbReference type="ARBA" id="ARBA00022664"/>
    </source>
</evidence>
<accession>A0A9W9Z5H4</accession>
<dbReference type="FunFam" id="3.30.70.330:FF:000424">
    <property type="entry name" value="RNA-binding protein 48 isoform X4"/>
    <property type="match status" value="1"/>
</dbReference>
<feature type="compositionally biased region" description="Basic and acidic residues" evidence="9">
    <location>
        <begin position="285"/>
        <end position="298"/>
    </location>
</feature>
<evidence type="ECO:0000256" key="2">
    <source>
        <dbReference type="ARBA" id="ARBA00015189"/>
    </source>
</evidence>
<feature type="compositionally biased region" description="Polar residues" evidence="9">
    <location>
        <begin position="365"/>
        <end position="379"/>
    </location>
</feature>
<evidence type="ECO:0000256" key="1">
    <source>
        <dbReference type="ARBA" id="ARBA00006938"/>
    </source>
</evidence>
<dbReference type="PROSITE" id="PS50102">
    <property type="entry name" value="RRM"/>
    <property type="match status" value="1"/>
</dbReference>
<evidence type="ECO:0000313" key="11">
    <source>
        <dbReference type="EMBL" id="KAJ7375497.1"/>
    </source>
</evidence>
<dbReference type="InterPro" id="IPR034264">
    <property type="entry name" value="RBM48_RRM"/>
</dbReference>
<organism evidence="11 12">
    <name type="scientific">Desmophyllum pertusum</name>
    <dbReference type="NCBI Taxonomy" id="174260"/>
    <lineage>
        <taxon>Eukaryota</taxon>
        <taxon>Metazoa</taxon>
        <taxon>Cnidaria</taxon>
        <taxon>Anthozoa</taxon>
        <taxon>Hexacorallia</taxon>
        <taxon>Scleractinia</taxon>
        <taxon>Caryophylliina</taxon>
        <taxon>Caryophylliidae</taxon>
        <taxon>Desmophyllum</taxon>
    </lineage>
</organism>
<dbReference type="PANTHER" id="PTHR20957:SF0">
    <property type="entry name" value="RNA-BINDING PROTEIN 48"/>
    <property type="match status" value="1"/>
</dbReference>
<dbReference type="InterPro" id="IPR039599">
    <property type="entry name" value="RBM48"/>
</dbReference>
<comment type="similarity">
    <text evidence="1">Belongs to the RBM48 family.</text>
</comment>
<dbReference type="InterPro" id="IPR012677">
    <property type="entry name" value="Nucleotide-bd_a/b_plait_sf"/>
</dbReference>
<feature type="compositionally biased region" description="Polar residues" evidence="9">
    <location>
        <begin position="161"/>
        <end position="179"/>
    </location>
</feature>
<dbReference type="SUPFAM" id="SSF54928">
    <property type="entry name" value="RNA-binding domain, RBD"/>
    <property type="match status" value="1"/>
</dbReference>
<evidence type="ECO:0000256" key="5">
    <source>
        <dbReference type="ARBA" id="ARBA00022884"/>
    </source>
</evidence>
<gene>
    <name evidence="11" type="primary">RBM48</name>
    <name evidence="11" type="ORF">OS493_002271</name>
</gene>
<comment type="caution">
    <text evidence="11">The sequence shown here is derived from an EMBL/GenBank/DDBJ whole genome shotgun (WGS) entry which is preliminary data.</text>
</comment>
<reference evidence="11" key="1">
    <citation type="submission" date="2023-01" db="EMBL/GenBank/DDBJ databases">
        <title>Genome assembly of the deep-sea coral Lophelia pertusa.</title>
        <authorList>
            <person name="Herrera S."/>
            <person name="Cordes E."/>
        </authorList>
    </citation>
    <scope>NUCLEOTIDE SEQUENCE</scope>
    <source>
        <strain evidence="11">USNM1676648</strain>
        <tissue evidence="11">Polyp</tissue>
    </source>
</reference>
<feature type="region of interest" description="Disordered" evidence="9">
    <location>
        <begin position="343"/>
        <end position="387"/>
    </location>
</feature>
<keyword evidence="12" id="KW-1185">Reference proteome</keyword>
<dbReference type="GO" id="GO:0005654">
    <property type="term" value="C:nucleoplasm"/>
    <property type="evidence" value="ECO:0007669"/>
    <property type="project" value="TreeGrafter"/>
</dbReference>
<keyword evidence="5 8" id="KW-0694">RNA-binding</keyword>
<proteinExistence type="inferred from homology"/>
<evidence type="ECO:0000256" key="8">
    <source>
        <dbReference type="PROSITE-ProRule" id="PRU00176"/>
    </source>
</evidence>
<dbReference type="EMBL" id="MU826826">
    <property type="protein sequence ID" value="KAJ7375497.1"/>
    <property type="molecule type" value="Genomic_DNA"/>
</dbReference>
<keyword evidence="3" id="KW-0507">mRNA processing</keyword>
<keyword evidence="4" id="KW-0747">Spliceosome</keyword>
<dbReference type="GO" id="GO:0008380">
    <property type="term" value="P:RNA splicing"/>
    <property type="evidence" value="ECO:0007669"/>
    <property type="project" value="UniProtKB-KW"/>
</dbReference>
<feature type="region of interest" description="Disordered" evidence="9">
    <location>
        <begin position="161"/>
        <end position="192"/>
    </location>
</feature>
<dbReference type="PANTHER" id="PTHR20957">
    <property type="entry name" value="RNA-BINDING PROTEIN 48"/>
    <property type="match status" value="1"/>
</dbReference>
<dbReference type="GO" id="GO:0006397">
    <property type="term" value="P:mRNA processing"/>
    <property type="evidence" value="ECO:0007669"/>
    <property type="project" value="UniProtKB-KW"/>
</dbReference>
<evidence type="ECO:0000256" key="9">
    <source>
        <dbReference type="SAM" id="MobiDB-lite"/>
    </source>
</evidence>
<feature type="compositionally biased region" description="Pro residues" evidence="9">
    <location>
        <begin position="269"/>
        <end position="280"/>
    </location>
</feature>
<dbReference type="Pfam" id="PF00076">
    <property type="entry name" value="RRM_1"/>
    <property type="match status" value="1"/>
</dbReference>
<dbReference type="GO" id="GO:0005681">
    <property type="term" value="C:spliceosomal complex"/>
    <property type="evidence" value="ECO:0007669"/>
    <property type="project" value="UniProtKB-KW"/>
</dbReference>
<dbReference type="InterPro" id="IPR000504">
    <property type="entry name" value="RRM_dom"/>
</dbReference>
<comment type="function">
    <text evidence="7">As a component of the minor spliceosome, involved in the splicing of U12-type introns in pre-mRNAs.</text>
</comment>
<dbReference type="GO" id="GO:0003723">
    <property type="term" value="F:RNA binding"/>
    <property type="evidence" value="ECO:0007669"/>
    <property type="project" value="UniProtKB-UniRule"/>
</dbReference>